<gene>
    <name evidence="2" type="ORF">AVDCRST_MAG12-3591</name>
</gene>
<feature type="region of interest" description="Disordered" evidence="1">
    <location>
        <begin position="36"/>
        <end position="63"/>
    </location>
</feature>
<evidence type="ECO:0000256" key="1">
    <source>
        <dbReference type="SAM" id="MobiDB-lite"/>
    </source>
</evidence>
<accession>A0A6J4TAC3</accession>
<reference evidence="2" key="1">
    <citation type="submission" date="2020-02" db="EMBL/GenBank/DDBJ databases">
        <authorList>
            <person name="Meier V. D."/>
        </authorList>
    </citation>
    <scope>NUCLEOTIDE SEQUENCE</scope>
    <source>
        <strain evidence="2">AVDCRST_MAG12</strain>
    </source>
</reference>
<evidence type="ECO:0000313" key="2">
    <source>
        <dbReference type="EMBL" id="CAA9517724.1"/>
    </source>
</evidence>
<protein>
    <submittedName>
        <fullName evidence="2">Uncharacterized protein</fullName>
    </submittedName>
</protein>
<name>A0A6J4TAC3_9ACTN</name>
<feature type="non-terminal residue" evidence="2">
    <location>
        <position position="1"/>
    </location>
</feature>
<dbReference type="AlphaFoldDB" id="A0A6J4TAC3"/>
<organism evidence="2">
    <name type="scientific">uncultured Rubrobacteraceae bacterium</name>
    <dbReference type="NCBI Taxonomy" id="349277"/>
    <lineage>
        <taxon>Bacteria</taxon>
        <taxon>Bacillati</taxon>
        <taxon>Actinomycetota</taxon>
        <taxon>Rubrobacteria</taxon>
        <taxon>Rubrobacterales</taxon>
        <taxon>Rubrobacteraceae</taxon>
        <taxon>environmental samples</taxon>
    </lineage>
</organism>
<dbReference type="EMBL" id="CADCVK010000505">
    <property type="protein sequence ID" value="CAA9517724.1"/>
    <property type="molecule type" value="Genomic_DNA"/>
</dbReference>
<feature type="non-terminal residue" evidence="2">
    <location>
        <position position="63"/>
    </location>
</feature>
<proteinExistence type="predicted"/>
<feature type="compositionally biased region" description="Basic and acidic residues" evidence="1">
    <location>
        <begin position="46"/>
        <end position="57"/>
    </location>
</feature>
<sequence>GNHDQQALGRDHRGARVVLDVPDRVRRDPRRRALWRRGLLRGQVPRRGDRPGGHPREGTGPPV</sequence>